<evidence type="ECO:0000313" key="2">
    <source>
        <dbReference type="EnsemblMetazoa" id="GPPI035283-PA"/>
    </source>
</evidence>
<dbReference type="Proteomes" id="UP000092460">
    <property type="component" value="Unassembled WGS sequence"/>
</dbReference>
<keyword evidence="3" id="KW-1185">Reference proteome</keyword>
<reference evidence="3" key="1">
    <citation type="submission" date="2015-01" db="EMBL/GenBank/DDBJ databases">
        <authorList>
            <person name="Aksoy S."/>
            <person name="Warren W."/>
            <person name="Wilson R.K."/>
        </authorList>
    </citation>
    <scope>NUCLEOTIDE SEQUENCE [LARGE SCALE GENOMIC DNA]</scope>
    <source>
        <strain evidence="3">IAEA</strain>
    </source>
</reference>
<dbReference type="STRING" id="67801.A0A1B0BN37"/>
<accession>A0A1B0BN37</accession>
<reference evidence="2" key="2">
    <citation type="submission" date="2020-05" db="UniProtKB">
        <authorList>
            <consortium name="EnsemblMetazoa"/>
        </authorList>
    </citation>
    <scope>IDENTIFICATION</scope>
    <source>
        <strain evidence="2">IAEA</strain>
    </source>
</reference>
<name>A0A1B0BN37_9MUSC</name>
<evidence type="ECO:0000313" key="3">
    <source>
        <dbReference type="Proteomes" id="UP000092460"/>
    </source>
</evidence>
<dbReference type="EMBL" id="JXJN01017195">
    <property type="status" value="NOT_ANNOTATED_CDS"/>
    <property type="molecule type" value="Genomic_DNA"/>
</dbReference>
<proteinExistence type="predicted"/>
<feature type="region of interest" description="Disordered" evidence="1">
    <location>
        <begin position="56"/>
        <end position="141"/>
    </location>
</feature>
<sequence>MMEATDMNVVRSALTANNVAGLPNKRDYIHKERDRLMEERRQRLLATAMARDENITGSNVSVEMQDVAMDDYDSPNEDEDADDEDDAMVGVGPQAAPVGPQPAAADDRNEDVRNNNDQNRRFRVQLRAQRFGSHHEIRRRA</sequence>
<evidence type="ECO:0000256" key="1">
    <source>
        <dbReference type="SAM" id="MobiDB-lite"/>
    </source>
</evidence>
<feature type="compositionally biased region" description="Basic and acidic residues" evidence="1">
    <location>
        <begin position="105"/>
        <end position="120"/>
    </location>
</feature>
<feature type="compositionally biased region" description="Low complexity" evidence="1">
    <location>
        <begin position="89"/>
        <end position="104"/>
    </location>
</feature>
<organism evidence="2 3">
    <name type="scientific">Glossina palpalis gambiensis</name>
    <dbReference type="NCBI Taxonomy" id="67801"/>
    <lineage>
        <taxon>Eukaryota</taxon>
        <taxon>Metazoa</taxon>
        <taxon>Ecdysozoa</taxon>
        <taxon>Arthropoda</taxon>
        <taxon>Hexapoda</taxon>
        <taxon>Insecta</taxon>
        <taxon>Pterygota</taxon>
        <taxon>Neoptera</taxon>
        <taxon>Endopterygota</taxon>
        <taxon>Diptera</taxon>
        <taxon>Brachycera</taxon>
        <taxon>Muscomorpha</taxon>
        <taxon>Hippoboscoidea</taxon>
        <taxon>Glossinidae</taxon>
        <taxon>Glossina</taxon>
    </lineage>
</organism>
<feature type="compositionally biased region" description="Acidic residues" evidence="1">
    <location>
        <begin position="68"/>
        <end position="87"/>
    </location>
</feature>
<dbReference type="AlphaFoldDB" id="A0A1B0BN37"/>
<protein>
    <submittedName>
        <fullName evidence="2">Uncharacterized protein</fullName>
    </submittedName>
</protein>
<dbReference type="VEuPathDB" id="VectorBase:GPPI035283"/>
<dbReference type="EnsemblMetazoa" id="GPPI035283-RA">
    <property type="protein sequence ID" value="GPPI035283-PA"/>
    <property type="gene ID" value="GPPI035283"/>
</dbReference>